<evidence type="ECO:0000313" key="2">
    <source>
        <dbReference type="Proteomes" id="UP000582231"/>
    </source>
</evidence>
<reference evidence="1 2" key="1">
    <citation type="submission" date="2020-07" db="EMBL/GenBank/DDBJ databases">
        <title>Sequencing the genomes of 1000 actinobacteria strains.</title>
        <authorList>
            <person name="Klenk H.-P."/>
        </authorList>
    </citation>
    <scope>NUCLEOTIDE SEQUENCE [LARGE SCALE GENOMIC DNA]</scope>
    <source>
        <strain evidence="1 2">DSM 19082</strain>
    </source>
</reference>
<accession>A0A852R385</accession>
<evidence type="ECO:0008006" key="3">
    <source>
        <dbReference type="Google" id="ProtNLM"/>
    </source>
</evidence>
<dbReference type="Pfam" id="PF11746">
    <property type="entry name" value="DUF3303"/>
    <property type="match status" value="1"/>
</dbReference>
<dbReference type="AlphaFoldDB" id="A0A852R385"/>
<sequence length="99" mass="10614">MKYVISWLAKPSLGEAEIARSLQVFGKWTPSETVTFEQFLGRADARGGFAVVTTDDVNAVVRDMAIFGTWFDMDVVPVVEVGDLAAISGEALAFIASVG</sequence>
<organism evidence="1 2">
    <name type="scientific">Nocardioides kongjuensis</name>
    <dbReference type="NCBI Taxonomy" id="349522"/>
    <lineage>
        <taxon>Bacteria</taxon>
        <taxon>Bacillati</taxon>
        <taxon>Actinomycetota</taxon>
        <taxon>Actinomycetes</taxon>
        <taxon>Propionibacteriales</taxon>
        <taxon>Nocardioidaceae</taxon>
        <taxon>Nocardioides</taxon>
    </lineage>
</organism>
<proteinExistence type="predicted"/>
<dbReference type="Proteomes" id="UP000582231">
    <property type="component" value="Unassembled WGS sequence"/>
</dbReference>
<gene>
    <name evidence="1" type="ORF">BJ958_000769</name>
</gene>
<dbReference type="RefSeq" id="WP_179725621.1">
    <property type="nucleotide sequence ID" value="NZ_BAABEF010000001.1"/>
</dbReference>
<evidence type="ECO:0000313" key="1">
    <source>
        <dbReference type="EMBL" id="NYD29223.1"/>
    </source>
</evidence>
<name>A0A852R385_9ACTN</name>
<keyword evidence="2" id="KW-1185">Reference proteome</keyword>
<dbReference type="InterPro" id="IPR021734">
    <property type="entry name" value="DUF3303"/>
</dbReference>
<dbReference type="EMBL" id="JACCBF010000001">
    <property type="protein sequence ID" value="NYD29223.1"/>
    <property type="molecule type" value="Genomic_DNA"/>
</dbReference>
<protein>
    <recommendedName>
        <fullName evidence="3">DUF3303 domain-containing protein</fullName>
    </recommendedName>
</protein>
<comment type="caution">
    <text evidence="1">The sequence shown here is derived from an EMBL/GenBank/DDBJ whole genome shotgun (WGS) entry which is preliminary data.</text>
</comment>